<dbReference type="Pfam" id="PF00324">
    <property type="entry name" value="AA_permease"/>
    <property type="match status" value="1"/>
</dbReference>
<feature type="transmembrane region" description="Helical" evidence="5">
    <location>
        <begin position="164"/>
        <end position="184"/>
    </location>
</feature>
<evidence type="ECO:0000256" key="1">
    <source>
        <dbReference type="ARBA" id="ARBA00004141"/>
    </source>
</evidence>
<evidence type="ECO:0000256" key="2">
    <source>
        <dbReference type="ARBA" id="ARBA00022692"/>
    </source>
</evidence>
<protein>
    <recommendedName>
        <fullName evidence="6">Amino acid permease/ SLC12A domain-containing protein</fullName>
    </recommendedName>
</protein>
<evidence type="ECO:0000256" key="4">
    <source>
        <dbReference type="ARBA" id="ARBA00023136"/>
    </source>
</evidence>
<accession>A0A3A2Z942</accession>
<dbReference type="Gene3D" id="1.20.1740.10">
    <property type="entry name" value="Amino acid/polyamine transporter I"/>
    <property type="match status" value="1"/>
</dbReference>
<feature type="transmembrane region" description="Helical" evidence="5">
    <location>
        <begin position="6"/>
        <end position="28"/>
    </location>
</feature>
<comment type="subcellular location">
    <subcellularLocation>
        <location evidence="1">Membrane</location>
        <topology evidence="1">Multi-pass membrane protein</topology>
    </subcellularLocation>
</comment>
<gene>
    <name evidence="7" type="ORF">PHISCL_08917</name>
</gene>
<comment type="caution">
    <text evidence="7">The sequence shown here is derived from an EMBL/GenBank/DDBJ whole genome shotgun (WGS) entry which is preliminary data.</text>
</comment>
<feature type="transmembrane region" description="Helical" evidence="5">
    <location>
        <begin position="130"/>
        <end position="152"/>
    </location>
</feature>
<sequence>MHRLQIPVLPTVVTAGLLTLIVSGGNAYTFNASRSLHALALDGQAPKFLRRTNRKGVPYMAVIVVMLLSCLSYLALGSGSAKVLNWILNFCTAATMLNWCIISITWIRFHAAMRAQHVDRKTFVQNPSRFLPFGGYWAFFWAFLFLWIQGYAVFLDGQWEISTFIFNYGIIALAGGIGICWKIIKRTPFHHSKDVDLVSGLEFFSSLTEYYRNEREAAPVTVKDKILAKIF</sequence>
<dbReference type="GO" id="GO:0016020">
    <property type="term" value="C:membrane"/>
    <property type="evidence" value="ECO:0007669"/>
    <property type="project" value="UniProtKB-SubCell"/>
</dbReference>
<proteinExistence type="predicted"/>
<dbReference type="InterPro" id="IPR050524">
    <property type="entry name" value="APC_YAT"/>
</dbReference>
<dbReference type="STRING" id="2070753.A0A3A2Z942"/>
<evidence type="ECO:0000313" key="7">
    <source>
        <dbReference type="EMBL" id="RJE18743.1"/>
    </source>
</evidence>
<dbReference type="GO" id="GO:0015171">
    <property type="term" value="F:amino acid transmembrane transporter activity"/>
    <property type="evidence" value="ECO:0007669"/>
    <property type="project" value="TreeGrafter"/>
</dbReference>
<feature type="domain" description="Amino acid permease/ SLC12A" evidence="6">
    <location>
        <begin position="2"/>
        <end position="191"/>
    </location>
</feature>
<dbReference type="PANTHER" id="PTHR43341:SF15">
    <property type="entry name" value="GENERAL AMINO ACID PERMEASE AGP2"/>
    <property type="match status" value="1"/>
</dbReference>
<name>A0A3A2Z942_9EURO</name>
<keyword evidence="4 5" id="KW-0472">Membrane</keyword>
<dbReference type="PANTHER" id="PTHR43341">
    <property type="entry name" value="AMINO ACID PERMEASE"/>
    <property type="match status" value="1"/>
</dbReference>
<keyword evidence="3 5" id="KW-1133">Transmembrane helix</keyword>
<dbReference type="OrthoDB" id="10062876at2759"/>
<evidence type="ECO:0000256" key="3">
    <source>
        <dbReference type="ARBA" id="ARBA00022989"/>
    </source>
</evidence>
<evidence type="ECO:0000313" key="8">
    <source>
        <dbReference type="Proteomes" id="UP000266188"/>
    </source>
</evidence>
<dbReference type="AlphaFoldDB" id="A0A3A2Z942"/>
<dbReference type="EMBL" id="MVGC01000500">
    <property type="protein sequence ID" value="RJE18743.1"/>
    <property type="molecule type" value="Genomic_DNA"/>
</dbReference>
<dbReference type="Proteomes" id="UP000266188">
    <property type="component" value="Unassembled WGS sequence"/>
</dbReference>
<organism evidence="7 8">
    <name type="scientific">Aspergillus sclerotialis</name>
    <dbReference type="NCBI Taxonomy" id="2070753"/>
    <lineage>
        <taxon>Eukaryota</taxon>
        <taxon>Fungi</taxon>
        <taxon>Dikarya</taxon>
        <taxon>Ascomycota</taxon>
        <taxon>Pezizomycotina</taxon>
        <taxon>Eurotiomycetes</taxon>
        <taxon>Eurotiomycetidae</taxon>
        <taxon>Eurotiales</taxon>
        <taxon>Aspergillaceae</taxon>
        <taxon>Aspergillus</taxon>
        <taxon>Aspergillus subgen. Polypaecilum</taxon>
    </lineage>
</organism>
<keyword evidence="2 5" id="KW-0812">Transmembrane</keyword>
<dbReference type="InterPro" id="IPR004841">
    <property type="entry name" value="AA-permease/SLC12A_dom"/>
</dbReference>
<reference evidence="8" key="1">
    <citation type="submission" date="2017-02" db="EMBL/GenBank/DDBJ databases">
        <authorList>
            <person name="Tafer H."/>
            <person name="Lopandic K."/>
        </authorList>
    </citation>
    <scope>NUCLEOTIDE SEQUENCE [LARGE SCALE GENOMIC DNA]</scope>
    <source>
        <strain evidence="8">CBS 366.77</strain>
    </source>
</reference>
<feature type="transmembrane region" description="Helical" evidence="5">
    <location>
        <begin position="87"/>
        <end position="109"/>
    </location>
</feature>
<evidence type="ECO:0000259" key="6">
    <source>
        <dbReference type="Pfam" id="PF00324"/>
    </source>
</evidence>
<evidence type="ECO:0000256" key="5">
    <source>
        <dbReference type="SAM" id="Phobius"/>
    </source>
</evidence>
<feature type="transmembrane region" description="Helical" evidence="5">
    <location>
        <begin position="57"/>
        <end position="75"/>
    </location>
</feature>
<keyword evidence="8" id="KW-1185">Reference proteome</keyword>